<dbReference type="Proteomes" id="UP001153076">
    <property type="component" value="Unassembled WGS sequence"/>
</dbReference>
<comment type="caution">
    <text evidence="2">The sequence shown here is derived from an EMBL/GenBank/DDBJ whole genome shotgun (WGS) entry which is preliminary data.</text>
</comment>
<feature type="region of interest" description="Disordered" evidence="1">
    <location>
        <begin position="138"/>
        <end position="160"/>
    </location>
</feature>
<evidence type="ECO:0000256" key="1">
    <source>
        <dbReference type="SAM" id="MobiDB-lite"/>
    </source>
</evidence>
<keyword evidence="3" id="KW-1185">Reference proteome</keyword>
<accession>A0A9Q1QDK7</accession>
<dbReference type="EMBL" id="JAKOGI010000262">
    <property type="protein sequence ID" value="KAJ8438252.1"/>
    <property type="molecule type" value="Genomic_DNA"/>
</dbReference>
<proteinExistence type="predicted"/>
<organism evidence="2 3">
    <name type="scientific">Carnegiea gigantea</name>
    <dbReference type="NCBI Taxonomy" id="171969"/>
    <lineage>
        <taxon>Eukaryota</taxon>
        <taxon>Viridiplantae</taxon>
        <taxon>Streptophyta</taxon>
        <taxon>Embryophyta</taxon>
        <taxon>Tracheophyta</taxon>
        <taxon>Spermatophyta</taxon>
        <taxon>Magnoliopsida</taxon>
        <taxon>eudicotyledons</taxon>
        <taxon>Gunneridae</taxon>
        <taxon>Pentapetalae</taxon>
        <taxon>Caryophyllales</taxon>
        <taxon>Cactineae</taxon>
        <taxon>Cactaceae</taxon>
        <taxon>Cactoideae</taxon>
        <taxon>Echinocereeae</taxon>
        <taxon>Carnegiea</taxon>
    </lineage>
</organism>
<gene>
    <name evidence="2" type="ORF">Cgig2_030617</name>
</gene>
<name>A0A9Q1QDK7_9CARY</name>
<sequence length="160" mass="17924">MGEFVARHFLWDQRGIAFSPSPLPKDFQTLCPGFELAVAEQAAEYYELPELPQVIFYAMLLNEVERLRIYEARFRPKGSLRENSRAGRQEESSGRGTATFYAKLLNEAVELGVAHEYTAESMKSSLLYRLADEVEVRGSVDSQDEGLGSVSPPVPSSDEE</sequence>
<dbReference type="AlphaFoldDB" id="A0A9Q1QDK7"/>
<evidence type="ECO:0000313" key="3">
    <source>
        <dbReference type="Proteomes" id="UP001153076"/>
    </source>
</evidence>
<reference evidence="2" key="1">
    <citation type="submission" date="2022-04" db="EMBL/GenBank/DDBJ databases">
        <title>Carnegiea gigantea Genome sequencing and assembly v2.</title>
        <authorList>
            <person name="Copetti D."/>
            <person name="Sanderson M.J."/>
            <person name="Burquez A."/>
            <person name="Wojciechowski M.F."/>
        </authorList>
    </citation>
    <scope>NUCLEOTIDE SEQUENCE</scope>
    <source>
        <strain evidence="2">SGP5-SGP5p</strain>
        <tissue evidence="2">Aerial part</tissue>
    </source>
</reference>
<protein>
    <submittedName>
        <fullName evidence="2">Uncharacterized protein</fullName>
    </submittedName>
</protein>
<evidence type="ECO:0000313" key="2">
    <source>
        <dbReference type="EMBL" id="KAJ8438252.1"/>
    </source>
</evidence>